<dbReference type="EMBL" id="MK071980">
    <property type="protein sequence ID" value="AYV75525.1"/>
    <property type="molecule type" value="Genomic_DNA"/>
</dbReference>
<sequence length="123" mass="15190">MCKWRKKRNNEIFIPQCSLCKKNPIKFIRKFKIKLLPSEYMLSIEDTCAQVLISSHGLNYYEDKMHFVNLPRELALTKYDYKLCEQCYKIHKKKTINEYPDYYYYKEHFNNGDFLWTEWEHII</sequence>
<accession>A0A3G4ZL13</accession>
<reference evidence="1" key="1">
    <citation type="submission" date="2018-10" db="EMBL/GenBank/DDBJ databases">
        <title>Hidden diversity of soil giant viruses.</title>
        <authorList>
            <person name="Schulz F."/>
            <person name="Alteio L."/>
            <person name="Goudeau D."/>
            <person name="Ryan E.M."/>
            <person name="Malmstrom R.R."/>
            <person name="Blanchard J."/>
            <person name="Woyke T."/>
        </authorList>
    </citation>
    <scope>NUCLEOTIDE SEQUENCE</scope>
    <source>
        <strain evidence="1">TEV1</strain>
    </source>
</reference>
<gene>
    <name evidence="1" type="ORF">Terrestrivirus2_33</name>
</gene>
<evidence type="ECO:0000313" key="1">
    <source>
        <dbReference type="EMBL" id="AYV75525.1"/>
    </source>
</evidence>
<protein>
    <submittedName>
        <fullName evidence="1">Uncharacterized protein</fullName>
    </submittedName>
</protein>
<proteinExistence type="predicted"/>
<organism evidence="1">
    <name type="scientific">Terrestrivirus sp</name>
    <dbReference type="NCBI Taxonomy" id="2487775"/>
    <lineage>
        <taxon>Viruses</taxon>
        <taxon>Varidnaviria</taxon>
        <taxon>Bamfordvirae</taxon>
        <taxon>Nucleocytoviricota</taxon>
        <taxon>Megaviricetes</taxon>
        <taxon>Imitervirales</taxon>
        <taxon>Mimiviridae</taxon>
        <taxon>Klosneuvirinae</taxon>
    </lineage>
</organism>
<name>A0A3G4ZL13_9VIRU</name>